<evidence type="ECO:0000313" key="2">
    <source>
        <dbReference type="Proteomes" id="UP000070224"/>
    </source>
</evidence>
<evidence type="ECO:0000313" key="1">
    <source>
        <dbReference type="EMBL" id="KXB73865.1"/>
    </source>
</evidence>
<proteinExistence type="predicted"/>
<dbReference type="PATRIC" id="fig|322095.3.peg.1859"/>
<sequence>MSGVECLQIPRSEVLYGQRHKKAIGRTSRRRAMKRVLWW</sequence>
<comment type="caution">
    <text evidence="1">The sequence shown here is derived from an EMBL/GenBank/DDBJ whole genome shotgun (WGS) entry which is preliminary data.</text>
</comment>
<dbReference type="EMBL" id="LSDK01000131">
    <property type="protein sequence ID" value="KXB73865.1"/>
    <property type="molecule type" value="Genomic_DNA"/>
</dbReference>
<dbReference type="AlphaFoldDB" id="A0A134B1P8"/>
<reference evidence="2" key="1">
    <citation type="submission" date="2016-01" db="EMBL/GenBank/DDBJ databases">
        <authorList>
            <person name="Mitreva M."/>
            <person name="Pepin K.H."/>
            <person name="Mihindukulasuriya K.A."/>
            <person name="Fulton R."/>
            <person name="Fronick C."/>
            <person name="O'Laughlin M."/>
            <person name="Miner T."/>
            <person name="Herter B."/>
            <person name="Rosa B.A."/>
            <person name="Cordes M."/>
            <person name="Tomlinson C."/>
            <person name="Wollam A."/>
            <person name="Palsikar V.B."/>
            <person name="Mardis E.R."/>
            <person name="Wilson R.K."/>
        </authorList>
    </citation>
    <scope>NUCLEOTIDE SEQUENCE [LARGE SCALE GENOMIC DNA]</scope>
    <source>
        <strain evidence="2">KA00683</strain>
    </source>
</reference>
<dbReference type="Proteomes" id="UP000070224">
    <property type="component" value="Unassembled WGS sequence"/>
</dbReference>
<protein>
    <submittedName>
        <fullName evidence="1">Uncharacterized protein</fullName>
    </submittedName>
</protein>
<keyword evidence="2" id="KW-1185">Reference proteome</keyword>
<name>A0A134B1P8_9PORP</name>
<gene>
    <name evidence="1" type="ORF">HMPREF3185_01884</name>
</gene>
<dbReference type="STRING" id="322095.HMPREF3185_01884"/>
<accession>A0A134B1P8</accession>
<organism evidence="1 2">
    <name type="scientific">Porphyromonas somerae</name>
    <dbReference type="NCBI Taxonomy" id="322095"/>
    <lineage>
        <taxon>Bacteria</taxon>
        <taxon>Pseudomonadati</taxon>
        <taxon>Bacteroidota</taxon>
        <taxon>Bacteroidia</taxon>
        <taxon>Bacteroidales</taxon>
        <taxon>Porphyromonadaceae</taxon>
        <taxon>Porphyromonas</taxon>
    </lineage>
</organism>